<protein>
    <recommendedName>
        <fullName evidence="3">DUF4884 domain-containing protein</fullName>
    </recommendedName>
</protein>
<dbReference type="RefSeq" id="WP_088394870.1">
    <property type="nucleotide sequence ID" value="NZ_CP067378.1"/>
</dbReference>
<proteinExistence type="predicted"/>
<accession>A0A246GF84</accession>
<evidence type="ECO:0008006" key="3">
    <source>
        <dbReference type="Google" id="ProtNLM"/>
    </source>
</evidence>
<dbReference type="AlphaFoldDB" id="A0A246GF84"/>
<evidence type="ECO:0000313" key="2">
    <source>
        <dbReference type="Proteomes" id="UP000197768"/>
    </source>
</evidence>
<dbReference type="Pfam" id="PF16225">
    <property type="entry name" value="DUF4884"/>
    <property type="match status" value="1"/>
</dbReference>
<evidence type="ECO:0000313" key="1">
    <source>
        <dbReference type="EMBL" id="OWP82789.1"/>
    </source>
</evidence>
<name>A0A246GF84_9FLAO</name>
<dbReference type="PROSITE" id="PS51257">
    <property type="entry name" value="PROKAR_LIPOPROTEIN"/>
    <property type="match status" value="1"/>
</dbReference>
<dbReference type="Proteomes" id="UP000197768">
    <property type="component" value="Unassembled WGS sequence"/>
</dbReference>
<gene>
    <name evidence="1" type="ORF">BWK59_14010</name>
</gene>
<reference evidence="1 2" key="1">
    <citation type="journal article" date="2017" name="Infect. Genet. Evol.">
        <title>Comparative genome analysis of fish pathogen Flavobacterium columnare reveals extensive sequence diversity within the species.</title>
        <authorList>
            <person name="Kayansamruaj P."/>
            <person name="Dong H.T."/>
            <person name="Hirono I."/>
            <person name="Kondo H."/>
            <person name="Senapin S."/>
            <person name="Rodkhum C."/>
        </authorList>
    </citation>
    <scope>NUCLEOTIDE SEQUENCE [LARGE SCALE GENOMIC DNA]</scope>
    <source>
        <strain evidence="1 2">1215</strain>
    </source>
</reference>
<organism evidence="1 2">
    <name type="scientific">Flavobacterium davisii</name>
    <dbReference type="NCBI Taxonomy" id="2906077"/>
    <lineage>
        <taxon>Bacteria</taxon>
        <taxon>Pseudomonadati</taxon>
        <taxon>Bacteroidota</taxon>
        <taxon>Flavobacteriia</taxon>
        <taxon>Flavobacteriales</taxon>
        <taxon>Flavobacteriaceae</taxon>
        <taxon>Flavobacterium</taxon>
    </lineage>
</organism>
<comment type="caution">
    <text evidence="1">The sequence shown here is derived from an EMBL/GenBank/DDBJ whole genome shotgun (WGS) entry which is preliminary data.</text>
</comment>
<dbReference type="EMBL" id="MTCZ01000254">
    <property type="protein sequence ID" value="OWP82789.1"/>
    <property type="molecule type" value="Genomic_DNA"/>
</dbReference>
<sequence length="88" mass="10247">MKIKSCLKPSLLALLLLSSCKEEPLKTIQNGNFKVEYLFEQNGCKMYRFEDGGRYIYWSDCQGKIQSDFTTNSGKHNIRHYEETITTN</sequence>
<dbReference type="InterPro" id="IPR032618">
    <property type="entry name" value="DUF4884"/>
</dbReference>